<proteinExistence type="predicted"/>
<gene>
    <name evidence="1" type="ORF">J2W39_000876</name>
</gene>
<sequence>MSLSQVSFAAFAQRLVCPPPPASANGSVLSLAAPAEPGVGVDTPPIYDGPFKPCRRVDARHLVDGWEGDWALDWQAYGCALDAPVWLPAGSHRAERCGFTYVMADGYAGYRG</sequence>
<dbReference type="Proteomes" id="UP001224845">
    <property type="component" value="Unassembled WGS sequence"/>
</dbReference>
<dbReference type="EMBL" id="JAUSRV010000002">
    <property type="protein sequence ID" value="MDP9969648.1"/>
    <property type="molecule type" value="Genomic_DNA"/>
</dbReference>
<reference evidence="1" key="1">
    <citation type="submission" date="2023-07" db="EMBL/GenBank/DDBJ databases">
        <title>Sorghum-associated microbial communities from plants grown in Nebraska, USA.</title>
        <authorList>
            <person name="Schachtman D."/>
        </authorList>
    </citation>
    <scope>NUCLEOTIDE SEQUENCE</scope>
    <source>
        <strain evidence="1">DS3315</strain>
    </source>
</reference>
<dbReference type="AlphaFoldDB" id="A0AAW8E9Q0"/>
<name>A0AAW8E9Q0_VARPD</name>
<protein>
    <submittedName>
        <fullName evidence="1">Uncharacterized protein</fullName>
    </submittedName>
</protein>
<organism evidence="1 2">
    <name type="scientific">Variovorax paradoxus</name>
    <dbReference type="NCBI Taxonomy" id="34073"/>
    <lineage>
        <taxon>Bacteria</taxon>
        <taxon>Pseudomonadati</taxon>
        <taxon>Pseudomonadota</taxon>
        <taxon>Betaproteobacteria</taxon>
        <taxon>Burkholderiales</taxon>
        <taxon>Comamonadaceae</taxon>
        <taxon>Variovorax</taxon>
    </lineage>
</organism>
<evidence type="ECO:0000313" key="2">
    <source>
        <dbReference type="Proteomes" id="UP001224845"/>
    </source>
</evidence>
<evidence type="ECO:0000313" key="1">
    <source>
        <dbReference type="EMBL" id="MDP9969648.1"/>
    </source>
</evidence>
<accession>A0AAW8E9Q0</accession>
<comment type="caution">
    <text evidence="1">The sequence shown here is derived from an EMBL/GenBank/DDBJ whole genome shotgun (WGS) entry which is preliminary data.</text>
</comment>